<dbReference type="GO" id="GO:0051495">
    <property type="term" value="P:positive regulation of cytoskeleton organization"/>
    <property type="evidence" value="ECO:0007669"/>
    <property type="project" value="InterPro"/>
</dbReference>
<organism evidence="1 2">
    <name type="scientific">Proteus terrae subsp. cibarius</name>
    <dbReference type="NCBI Taxonomy" id="626774"/>
    <lineage>
        <taxon>Bacteria</taxon>
        <taxon>Pseudomonadati</taxon>
        <taxon>Pseudomonadota</taxon>
        <taxon>Gammaproteobacteria</taxon>
        <taxon>Enterobacterales</taxon>
        <taxon>Morganellaceae</taxon>
        <taxon>Proteus</taxon>
    </lineage>
</organism>
<accession>A0A8I0WPC4</accession>
<dbReference type="AlphaFoldDB" id="A0A8I0WPC4"/>
<name>A0A8I0WPC4_9GAMM</name>
<reference evidence="1" key="1">
    <citation type="submission" date="2020-11" db="EMBL/GenBank/DDBJ databases">
        <title>Enhanced detection system for hospital associated transmission using whole genome sequencing surveillance.</title>
        <authorList>
            <person name="Harrison L.H."/>
            <person name="Van Tyne D."/>
            <person name="Marsh J.W."/>
            <person name="Griffith M.P."/>
            <person name="Snyder D.J."/>
            <person name="Cooper V.S."/>
            <person name="Mustapha M."/>
        </authorList>
    </citation>
    <scope>NUCLEOTIDE SEQUENCE</scope>
    <source>
        <strain evidence="1">PR00070</strain>
    </source>
</reference>
<dbReference type="Proteomes" id="UP000612266">
    <property type="component" value="Unassembled WGS sequence"/>
</dbReference>
<protein>
    <submittedName>
        <fullName evidence="1">Type IV toxin-antitoxin system YeeU family antitoxin</fullName>
    </submittedName>
</protein>
<dbReference type="Gene3D" id="3.30.450.20">
    <property type="entry name" value="PAS domain"/>
    <property type="match status" value="1"/>
</dbReference>
<comment type="caution">
    <text evidence="1">The sequence shown here is derived from an EMBL/GenBank/DDBJ whole genome shotgun (WGS) entry which is preliminary data.</text>
</comment>
<dbReference type="Pfam" id="PF06154">
    <property type="entry name" value="CbeA_antitoxin"/>
    <property type="match status" value="1"/>
</dbReference>
<evidence type="ECO:0000313" key="2">
    <source>
        <dbReference type="Proteomes" id="UP000612266"/>
    </source>
</evidence>
<dbReference type="InterPro" id="IPR009320">
    <property type="entry name" value="Antitoxin_CbeA"/>
</dbReference>
<gene>
    <name evidence="1" type="ORF">I4901_05145</name>
</gene>
<dbReference type="EMBL" id="JADSJR010000005">
    <property type="protein sequence ID" value="MBG2913747.1"/>
    <property type="molecule type" value="Genomic_DNA"/>
</dbReference>
<evidence type="ECO:0000313" key="1">
    <source>
        <dbReference type="EMBL" id="MBG2913747.1"/>
    </source>
</evidence>
<dbReference type="InterPro" id="IPR038025">
    <property type="entry name" value="CbeA_sf"/>
</dbReference>
<proteinExistence type="predicted"/>
<dbReference type="SUPFAM" id="SSF143737">
    <property type="entry name" value="YeeU-like"/>
    <property type="match status" value="1"/>
</dbReference>
<sequence length="108" mass="12470">MVLEGKRLHYLADRASIIGEFSNAEFLKLDEVFPRFISQMELMLTIGDIDPRHANGVALYQRSSALLSHSRKVIKTLSRYGFKPDGEVCFDAICFQRFRLFLDKSRII</sequence>